<reference evidence="1 2" key="1">
    <citation type="submission" date="2017-08" db="EMBL/GenBank/DDBJ databases">
        <title>Multipartite genome sequences of Sinorhizobium species nodulating soybeans.</title>
        <authorList>
            <person name="Tian C.F."/>
        </authorList>
    </citation>
    <scope>NUCLEOTIDE SEQUENCE [LARGE SCALE GENOMIC DNA]</scope>
    <source>
        <strain evidence="1 2">CCBAU 05684</strain>
    </source>
</reference>
<organism evidence="1 2">
    <name type="scientific">Sinorhizobium sojae CCBAU 05684</name>
    <dbReference type="NCBI Taxonomy" id="716928"/>
    <lineage>
        <taxon>Bacteria</taxon>
        <taxon>Pseudomonadati</taxon>
        <taxon>Pseudomonadota</taxon>
        <taxon>Alphaproteobacteria</taxon>
        <taxon>Hyphomicrobiales</taxon>
        <taxon>Rhizobiaceae</taxon>
        <taxon>Sinorhizobium/Ensifer group</taxon>
        <taxon>Sinorhizobium</taxon>
    </lineage>
</organism>
<dbReference type="OrthoDB" id="8410319at2"/>
<evidence type="ECO:0000313" key="1">
    <source>
        <dbReference type="EMBL" id="ASY63604.1"/>
    </source>
</evidence>
<dbReference type="KEGG" id="esj:SJ05684_c21630"/>
<dbReference type="Proteomes" id="UP000217211">
    <property type="component" value="Chromosome"/>
</dbReference>
<protein>
    <submittedName>
        <fullName evidence="1">Uncharacterized protein</fullName>
    </submittedName>
</protein>
<gene>
    <name evidence="1" type="ORF">SJ05684_c21630</name>
</gene>
<accession>A0A249PD61</accession>
<dbReference type="AlphaFoldDB" id="A0A249PD61"/>
<sequence>MKNVTTIEKAKAAKRLQENEDFKLIMRSIEDDIFATFKAVNIGEAEKLSNVHALSHGFKLVNDRIAKYIELAIFEARKEEISDE</sequence>
<evidence type="ECO:0000313" key="2">
    <source>
        <dbReference type="Proteomes" id="UP000217211"/>
    </source>
</evidence>
<proteinExistence type="predicted"/>
<name>A0A249PD61_9HYPH</name>
<dbReference type="EMBL" id="CP023067">
    <property type="protein sequence ID" value="ASY63604.1"/>
    <property type="molecule type" value="Genomic_DNA"/>
</dbReference>
<dbReference type="RefSeq" id="WP_034851030.1">
    <property type="nucleotide sequence ID" value="NZ_AJQT01000008.1"/>
</dbReference>
<keyword evidence="2" id="KW-1185">Reference proteome</keyword>
<dbReference type="STRING" id="716928.GCA_000261485_00299"/>